<organism evidence="5 6">
    <name type="scientific">Enterococcus avium</name>
    <name type="common">Streptococcus avium</name>
    <dbReference type="NCBI Taxonomy" id="33945"/>
    <lineage>
        <taxon>Bacteria</taxon>
        <taxon>Bacillati</taxon>
        <taxon>Bacillota</taxon>
        <taxon>Bacilli</taxon>
        <taxon>Lactobacillales</taxon>
        <taxon>Enterococcaceae</taxon>
        <taxon>Enterococcus</taxon>
    </lineage>
</organism>
<dbReference type="Proteomes" id="UP000288388">
    <property type="component" value="Unassembled WGS sequence"/>
</dbReference>
<feature type="domain" description="OmpR/PhoB-type" evidence="4">
    <location>
        <begin position="155"/>
        <end position="226"/>
    </location>
</feature>
<gene>
    <name evidence="5" type="ORF">EK398_04715</name>
</gene>
<name>A0A2N8Q169_ENTAV</name>
<protein>
    <submittedName>
        <fullName evidence="5">Helix-turn-helix domain-containing protein</fullName>
    </submittedName>
</protein>
<dbReference type="InterPro" id="IPR036388">
    <property type="entry name" value="WH-like_DNA-bd_sf"/>
</dbReference>
<dbReference type="InterPro" id="IPR001867">
    <property type="entry name" value="OmpR/PhoB-type_DNA-bd"/>
</dbReference>
<keyword evidence="2" id="KW-0238">DNA-binding</keyword>
<accession>A0A2N8Q169</accession>
<dbReference type="GO" id="GO:0006355">
    <property type="term" value="P:regulation of DNA-templated transcription"/>
    <property type="evidence" value="ECO:0007669"/>
    <property type="project" value="InterPro"/>
</dbReference>
<comment type="caution">
    <text evidence="5">The sequence shown here is derived from an EMBL/GenBank/DDBJ whole genome shotgun (WGS) entry which is preliminary data.</text>
</comment>
<evidence type="ECO:0000256" key="1">
    <source>
        <dbReference type="ARBA" id="ARBA00023015"/>
    </source>
</evidence>
<dbReference type="EMBL" id="RYZS01000001">
    <property type="protein sequence ID" value="RVU94200.1"/>
    <property type="molecule type" value="Genomic_DNA"/>
</dbReference>
<proteinExistence type="predicted"/>
<keyword evidence="1" id="KW-0805">Transcription regulation</keyword>
<dbReference type="Pfam" id="PF00486">
    <property type="entry name" value="Trans_reg_C"/>
    <property type="match status" value="1"/>
</dbReference>
<dbReference type="GO" id="GO:0003677">
    <property type="term" value="F:DNA binding"/>
    <property type="evidence" value="ECO:0007669"/>
    <property type="project" value="UniProtKB-KW"/>
</dbReference>
<evidence type="ECO:0000313" key="5">
    <source>
        <dbReference type="EMBL" id="RVU94200.1"/>
    </source>
</evidence>
<dbReference type="SUPFAM" id="SSF46894">
    <property type="entry name" value="C-terminal effector domain of the bipartite response regulators"/>
    <property type="match status" value="1"/>
</dbReference>
<evidence type="ECO:0000259" key="4">
    <source>
        <dbReference type="Pfam" id="PF00486"/>
    </source>
</evidence>
<dbReference type="Gene3D" id="1.10.10.10">
    <property type="entry name" value="Winged helix-like DNA-binding domain superfamily/Winged helix DNA-binding domain"/>
    <property type="match status" value="1"/>
</dbReference>
<dbReference type="AlphaFoldDB" id="A0A2N8Q169"/>
<dbReference type="InterPro" id="IPR016032">
    <property type="entry name" value="Sig_transdc_resp-reg_C-effctor"/>
</dbReference>
<evidence type="ECO:0000256" key="2">
    <source>
        <dbReference type="ARBA" id="ARBA00023125"/>
    </source>
</evidence>
<sequence>MNEMKPFLILTKNVLFEQPLQNRLQCLGYEVYCSKLLFDKLLHKFDEEQIDRKFAAVIISETISDNEAKQLFLNLSKMSCFIRKTSIEPDEEEQKMIKKIGFYDWISESQSIDRLREYVVHNLANMNHEKEQARLIFNKEGEVKQEELRAILHVLSKKETAFFEKLLNSNDETVSRTEMSRAIWGAGPNSSQLAQMSIIAKRIRWKLKEMESALVVEAIWGKGYRLKQRNFDDEAV</sequence>
<dbReference type="GO" id="GO:0000160">
    <property type="term" value="P:phosphorelay signal transduction system"/>
    <property type="evidence" value="ECO:0007669"/>
    <property type="project" value="InterPro"/>
</dbReference>
<keyword evidence="3" id="KW-0804">Transcription</keyword>
<evidence type="ECO:0000313" key="6">
    <source>
        <dbReference type="Proteomes" id="UP000288388"/>
    </source>
</evidence>
<evidence type="ECO:0000256" key="3">
    <source>
        <dbReference type="ARBA" id="ARBA00023163"/>
    </source>
</evidence>
<reference evidence="5 6" key="1">
    <citation type="submission" date="2018-12" db="EMBL/GenBank/DDBJ databases">
        <title>A novel vanA-carrying plasmid in a clinical isolate of Enterococcus avium.</title>
        <authorList>
            <person name="Bernasconi O.J."/>
            <person name="Luzzaro F."/>
            <person name="Endimiani A."/>
        </authorList>
    </citation>
    <scope>NUCLEOTIDE SEQUENCE [LARGE SCALE GENOMIC DNA]</scope>
    <source>
        <strain evidence="5 6">LC0559/18</strain>
    </source>
</reference>